<dbReference type="Pfam" id="PF00067">
    <property type="entry name" value="p450"/>
    <property type="match status" value="1"/>
</dbReference>
<sequence length="148" mass="17142">VTDPELLKLIQIKEFHHFSHRPYIIPGGIYRNWKYHQMVTRVESFRWKKMRTILSPWFSSSQLKSVVPIINVCIDHMMAKLQDNAGDGHDFNIYSLLEGLTMDTIDRSAFSIRTDIQDQFEGNPLIEATRGVFSIKPSDFLASLLLCL</sequence>
<evidence type="ECO:0000256" key="7">
    <source>
        <dbReference type="ARBA" id="ARBA00023033"/>
    </source>
</evidence>
<organism evidence="8">
    <name type="scientific">Oppiella nova</name>
    <dbReference type="NCBI Taxonomy" id="334625"/>
    <lineage>
        <taxon>Eukaryota</taxon>
        <taxon>Metazoa</taxon>
        <taxon>Ecdysozoa</taxon>
        <taxon>Arthropoda</taxon>
        <taxon>Chelicerata</taxon>
        <taxon>Arachnida</taxon>
        <taxon>Acari</taxon>
        <taxon>Acariformes</taxon>
        <taxon>Sarcoptiformes</taxon>
        <taxon>Oribatida</taxon>
        <taxon>Brachypylina</taxon>
        <taxon>Oppioidea</taxon>
        <taxon>Oppiidae</taxon>
        <taxon>Oppiella</taxon>
    </lineage>
</organism>
<dbReference type="InterPro" id="IPR050705">
    <property type="entry name" value="Cytochrome_P450_3A"/>
</dbReference>
<dbReference type="InterPro" id="IPR001128">
    <property type="entry name" value="Cyt_P450"/>
</dbReference>
<dbReference type="PANTHER" id="PTHR24302">
    <property type="entry name" value="CYTOCHROME P450 FAMILY 3"/>
    <property type="match status" value="1"/>
</dbReference>
<dbReference type="PANTHER" id="PTHR24302:SF15">
    <property type="entry name" value="FATTY-ACID PEROXYGENASE"/>
    <property type="match status" value="1"/>
</dbReference>
<dbReference type="PRINTS" id="PR00464">
    <property type="entry name" value="EP450II"/>
</dbReference>
<proteinExistence type="inferred from homology"/>
<dbReference type="SUPFAM" id="SSF48264">
    <property type="entry name" value="Cytochrome P450"/>
    <property type="match status" value="1"/>
</dbReference>
<evidence type="ECO:0000256" key="1">
    <source>
        <dbReference type="ARBA" id="ARBA00001971"/>
    </source>
</evidence>
<keyword evidence="5" id="KW-0560">Oxidoreductase</keyword>
<dbReference type="AlphaFoldDB" id="A0A7R9MTF4"/>
<dbReference type="EMBL" id="CAJPVJ010042448">
    <property type="protein sequence ID" value="CAG2182120.1"/>
    <property type="molecule type" value="Genomic_DNA"/>
</dbReference>
<keyword evidence="4" id="KW-0479">Metal-binding</keyword>
<accession>A0A7R9MTF4</accession>
<comment type="cofactor">
    <cofactor evidence="1">
        <name>heme</name>
        <dbReference type="ChEBI" id="CHEBI:30413"/>
    </cofactor>
</comment>
<gene>
    <name evidence="8" type="ORF">ONB1V03_LOCUS21541</name>
</gene>
<keyword evidence="9" id="KW-1185">Reference proteome</keyword>
<evidence type="ECO:0000256" key="3">
    <source>
        <dbReference type="ARBA" id="ARBA00022617"/>
    </source>
</evidence>
<dbReference type="InterPro" id="IPR036396">
    <property type="entry name" value="Cyt_P450_sf"/>
</dbReference>
<dbReference type="EMBL" id="OC957273">
    <property type="protein sequence ID" value="CAD7664983.1"/>
    <property type="molecule type" value="Genomic_DNA"/>
</dbReference>
<evidence type="ECO:0000256" key="6">
    <source>
        <dbReference type="ARBA" id="ARBA00023004"/>
    </source>
</evidence>
<feature type="non-terminal residue" evidence="8">
    <location>
        <position position="1"/>
    </location>
</feature>
<feature type="non-terminal residue" evidence="8">
    <location>
        <position position="148"/>
    </location>
</feature>
<evidence type="ECO:0008006" key="10">
    <source>
        <dbReference type="Google" id="ProtNLM"/>
    </source>
</evidence>
<evidence type="ECO:0000313" key="8">
    <source>
        <dbReference type="EMBL" id="CAD7664983.1"/>
    </source>
</evidence>
<dbReference type="Gene3D" id="1.10.630.10">
    <property type="entry name" value="Cytochrome P450"/>
    <property type="match status" value="1"/>
</dbReference>
<evidence type="ECO:0000256" key="2">
    <source>
        <dbReference type="ARBA" id="ARBA00010617"/>
    </source>
</evidence>
<dbReference type="GO" id="GO:0020037">
    <property type="term" value="F:heme binding"/>
    <property type="evidence" value="ECO:0007669"/>
    <property type="project" value="InterPro"/>
</dbReference>
<evidence type="ECO:0000313" key="9">
    <source>
        <dbReference type="Proteomes" id="UP000728032"/>
    </source>
</evidence>
<keyword evidence="6" id="KW-0408">Iron</keyword>
<dbReference type="GO" id="GO:0016705">
    <property type="term" value="F:oxidoreductase activity, acting on paired donors, with incorporation or reduction of molecular oxygen"/>
    <property type="evidence" value="ECO:0007669"/>
    <property type="project" value="InterPro"/>
</dbReference>
<comment type="similarity">
    <text evidence="2">Belongs to the cytochrome P450 family.</text>
</comment>
<protein>
    <recommendedName>
        <fullName evidence="10">Cytochrome P450</fullName>
    </recommendedName>
</protein>
<dbReference type="GO" id="GO:0008395">
    <property type="term" value="F:steroid hydroxylase activity"/>
    <property type="evidence" value="ECO:0007669"/>
    <property type="project" value="TreeGrafter"/>
</dbReference>
<keyword evidence="7" id="KW-0503">Monooxygenase</keyword>
<evidence type="ECO:0000256" key="5">
    <source>
        <dbReference type="ARBA" id="ARBA00023002"/>
    </source>
</evidence>
<dbReference type="InterPro" id="IPR002402">
    <property type="entry name" value="Cyt_P450_E_grp-II"/>
</dbReference>
<dbReference type="GO" id="GO:0005506">
    <property type="term" value="F:iron ion binding"/>
    <property type="evidence" value="ECO:0007669"/>
    <property type="project" value="InterPro"/>
</dbReference>
<dbReference type="OrthoDB" id="8251073at2759"/>
<reference evidence="8" key="1">
    <citation type="submission" date="2020-11" db="EMBL/GenBank/DDBJ databases">
        <authorList>
            <person name="Tran Van P."/>
        </authorList>
    </citation>
    <scope>NUCLEOTIDE SEQUENCE</scope>
</reference>
<dbReference type="Proteomes" id="UP000728032">
    <property type="component" value="Unassembled WGS sequence"/>
</dbReference>
<keyword evidence="3" id="KW-0349">Heme</keyword>
<evidence type="ECO:0000256" key="4">
    <source>
        <dbReference type="ARBA" id="ARBA00022723"/>
    </source>
</evidence>
<name>A0A7R9MTF4_9ACAR</name>